<keyword evidence="1" id="KW-0732">Signal</keyword>
<name>A0A4R2E7F1_9BACT</name>
<dbReference type="AlphaFoldDB" id="A0A4R2E7F1"/>
<organism evidence="2 3">
    <name type="scientific">Acetobacteroides hydrogenigenes</name>
    <dbReference type="NCBI Taxonomy" id="979970"/>
    <lineage>
        <taxon>Bacteria</taxon>
        <taxon>Pseudomonadati</taxon>
        <taxon>Bacteroidota</taxon>
        <taxon>Bacteroidia</taxon>
        <taxon>Bacteroidales</taxon>
        <taxon>Rikenellaceae</taxon>
        <taxon>Acetobacteroides</taxon>
    </lineage>
</organism>
<feature type="signal peptide" evidence="1">
    <location>
        <begin position="1"/>
        <end position="20"/>
    </location>
</feature>
<evidence type="ECO:0000313" key="2">
    <source>
        <dbReference type="EMBL" id="TCN63901.1"/>
    </source>
</evidence>
<evidence type="ECO:0000256" key="1">
    <source>
        <dbReference type="SAM" id="SignalP"/>
    </source>
</evidence>
<dbReference type="PROSITE" id="PS51257">
    <property type="entry name" value="PROKAR_LIPOPROTEIN"/>
    <property type="match status" value="1"/>
</dbReference>
<dbReference type="RefSeq" id="WP_131840051.1">
    <property type="nucleotide sequence ID" value="NZ_SLWB01000014.1"/>
</dbReference>
<keyword evidence="3" id="KW-1185">Reference proteome</keyword>
<proteinExistence type="predicted"/>
<dbReference type="OrthoDB" id="9790776at2"/>
<dbReference type="GO" id="GO:0019867">
    <property type="term" value="C:outer membrane"/>
    <property type="evidence" value="ECO:0007669"/>
    <property type="project" value="InterPro"/>
</dbReference>
<dbReference type="EMBL" id="SLWB01000014">
    <property type="protein sequence ID" value="TCN63901.1"/>
    <property type="molecule type" value="Genomic_DNA"/>
</dbReference>
<dbReference type="Pfam" id="PF04390">
    <property type="entry name" value="LptE"/>
    <property type="match status" value="1"/>
</dbReference>
<dbReference type="Proteomes" id="UP000294830">
    <property type="component" value="Unassembled WGS sequence"/>
</dbReference>
<accession>A0A4R2E7F1</accession>
<reference evidence="2 3" key="1">
    <citation type="submission" date="2019-03" db="EMBL/GenBank/DDBJ databases">
        <title>Genomic Encyclopedia of Archaeal and Bacterial Type Strains, Phase II (KMG-II): from individual species to whole genera.</title>
        <authorList>
            <person name="Goeker M."/>
        </authorList>
    </citation>
    <scope>NUCLEOTIDE SEQUENCE [LARGE SCALE GENOMIC DNA]</scope>
    <source>
        <strain evidence="2 3">RL-C</strain>
    </source>
</reference>
<protein>
    <submittedName>
        <fullName evidence="2">Lipopolysaccharide assembly protein</fullName>
    </submittedName>
</protein>
<feature type="chain" id="PRO_5020304535" evidence="1">
    <location>
        <begin position="21"/>
        <end position="172"/>
    </location>
</feature>
<dbReference type="InterPro" id="IPR007485">
    <property type="entry name" value="LPS_assembly_LptE"/>
</dbReference>
<dbReference type="GO" id="GO:0043165">
    <property type="term" value="P:Gram-negative-bacterium-type cell outer membrane assembly"/>
    <property type="evidence" value="ECO:0007669"/>
    <property type="project" value="InterPro"/>
</dbReference>
<evidence type="ECO:0000313" key="3">
    <source>
        <dbReference type="Proteomes" id="UP000294830"/>
    </source>
</evidence>
<gene>
    <name evidence="2" type="ORF">CLV25_11456</name>
</gene>
<comment type="caution">
    <text evidence="2">The sequence shown here is derived from an EMBL/GenBank/DDBJ whole genome shotgun (WGS) entry which is preliminary data.</text>
</comment>
<sequence>MKLKKLIRAFAFVATVSLFSSCTMKYSFSGASISPDSKTFSVGYFQNLAPLVVPSLSNSFTEALKERFLNQTRLDYVRSNGDLAFEGQIVGYSIDPVAITGNDRASQNRLTITVRVKFTNKQNPELSFDYKEFKQFKDFPSNVSVASVQNELIKDVTTMLIDAIFNASVANW</sequence>